<feature type="binding site" evidence="5">
    <location>
        <position position="51"/>
    </location>
    <ligand>
        <name>pyruvate</name>
        <dbReference type="ChEBI" id="CHEBI:15361"/>
    </ligand>
</feature>
<name>A0A7R7DLE6_9ACTN</name>
<dbReference type="EMBL" id="AP023355">
    <property type="protein sequence ID" value="BCJ33646.1"/>
    <property type="molecule type" value="Genomic_DNA"/>
</dbReference>
<keyword evidence="7" id="KW-1185">Reference proteome</keyword>
<dbReference type="Proteomes" id="UP000611640">
    <property type="component" value="Chromosome"/>
</dbReference>
<comment type="similarity">
    <text evidence="1 3">Belongs to the DapA family.</text>
</comment>
<dbReference type="CDD" id="cd00408">
    <property type="entry name" value="DHDPS-like"/>
    <property type="match status" value="1"/>
</dbReference>
<evidence type="ECO:0000313" key="6">
    <source>
        <dbReference type="EMBL" id="BCJ33646.1"/>
    </source>
</evidence>
<sequence>MNRDSVDWHGYLPAVTTPFAATGELDTGAWREQLDWLAAERMHGLIVAGTTGEWFSLSERERATLFEQAADRVGDRLTVLGGCNAYTPAEVVRHARAARGAGLAGILLSPPPYLVPNRREIVAFYTAVSAAVDIPICVYNWPRGTNVELDTELLAELAGIDHVVAVKNSTPDFGAFVRGLVALRGRLRYFGIPTNDTGIALLRGIGGDGLMGAGAVLGADHPDFFRALERADLDEARRLGERDRILMGDWFTADLGGRFGSAPAILKYALRRRGVPAGHVRAPLLPLTDAEQRRVDDTLARLGLLDRSPVG</sequence>
<dbReference type="RefSeq" id="WP_203960503.1">
    <property type="nucleotide sequence ID" value="NZ_AP023355.1"/>
</dbReference>
<proteinExistence type="inferred from homology"/>
<dbReference type="KEGG" id="atl:Athai_11490"/>
<feature type="binding site" evidence="5">
    <location>
        <position position="211"/>
    </location>
    <ligand>
        <name>pyruvate</name>
        <dbReference type="ChEBI" id="CHEBI:15361"/>
    </ligand>
</feature>
<dbReference type="PANTHER" id="PTHR12128:SF66">
    <property type="entry name" value="4-HYDROXY-2-OXOGLUTARATE ALDOLASE, MITOCHONDRIAL"/>
    <property type="match status" value="1"/>
</dbReference>
<feature type="active site" description="Schiff-base intermediate with substrate" evidence="4">
    <location>
        <position position="167"/>
    </location>
</feature>
<evidence type="ECO:0000256" key="5">
    <source>
        <dbReference type="PIRSR" id="PIRSR001365-2"/>
    </source>
</evidence>
<evidence type="ECO:0000256" key="4">
    <source>
        <dbReference type="PIRSR" id="PIRSR001365-1"/>
    </source>
</evidence>
<accession>A0A7R7DLE6</accession>
<evidence type="ECO:0000256" key="3">
    <source>
        <dbReference type="PIRNR" id="PIRNR001365"/>
    </source>
</evidence>
<feature type="active site" description="Proton donor/acceptor" evidence="4">
    <location>
        <position position="139"/>
    </location>
</feature>
<gene>
    <name evidence="6" type="primary">dapA_1</name>
    <name evidence="6" type="ORF">Athai_11490</name>
</gene>
<dbReference type="PANTHER" id="PTHR12128">
    <property type="entry name" value="DIHYDRODIPICOLINATE SYNTHASE"/>
    <property type="match status" value="1"/>
</dbReference>
<dbReference type="Pfam" id="PF00701">
    <property type="entry name" value="DHDPS"/>
    <property type="match status" value="1"/>
</dbReference>
<evidence type="ECO:0000313" key="7">
    <source>
        <dbReference type="Proteomes" id="UP000611640"/>
    </source>
</evidence>
<protein>
    <submittedName>
        <fullName evidence="6">4-hydroxy-tetrahydrodipicolinate synthase</fullName>
    </submittedName>
</protein>
<dbReference type="Gene3D" id="3.20.20.70">
    <property type="entry name" value="Aldolase class I"/>
    <property type="match status" value="1"/>
</dbReference>
<evidence type="ECO:0000256" key="1">
    <source>
        <dbReference type="ARBA" id="ARBA00007592"/>
    </source>
</evidence>
<dbReference type="PIRSF" id="PIRSF001365">
    <property type="entry name" value="DHDPS"/>
    <property type="match status" value="1"/>
</dbReference>
<dbReference type="AlphaFoldDB" id="A0A7R7DLE6"/>
<evidence type="ECO:0000256" key="2">
    <source>
        <dbReference type="ARBA" id="ARBA00023239"/>
    </source>
</evidence>
<dbReference type="SUPFAM" id="SSF51569">
    <property type="entry name" value="Aldolase"/>
    <property type="match status" value="1"/>
</dbReference>
<organism evidence="6 7">
    <name type="scientific">Actinocatenispora thailandica</name>
    <dbReference type="NCBI Taxonomy" id="227318"/>
    <lineage>
        <taxon>Bacteria</taxon>
        <taxon>Bacillati</taxon>
        <taxon>Actinomycetota</taxon>
        <taxon>Actinomycetes</taxon>
        <taxon>Micromonosporales</taxon>
        <taxon>Micromonosporaceae</taxon>
        <taxon>Actinocatenispora</taxon>
    </lineage>
</organism>
<dbReference type="PRINTS" id="PR00146">
    <property type="entry name" value="DHPICSNTHASE"/>
</dbReference>
<keyword evidence="2 3" id="KW-0456">Lyase</keyword>
<dbReference type="GO" id="GO:0008840">
    <property type="term" value="F:4-hydroxy-tetrahydrodipicolinate synthase activity"/>
    <property type="evidence" value="ECO:0007669"/>
    <property type="project" value="TreeGrafter"/>
</dbReference>
<reference evidence="6 7" key="1">
    <citation type="submission" date="2020-08" db="EMBL/GenBank/DDBJ databases">
        <title>Whole genome shotgun sequence of Actinocatenispora thailandica NBRC 105041.</title>
        <authorList>
            <person name="Komaki H."/>
            <person name="Tamura T."/>
        </authorList>
    </citation>
    <scope>NUCLEOTIDE SEQUENCE [LARGE SCALE GENOMIC DNA]</scope>
    <source>
        <strain evidence="6 7">NBRC 105041</strain>
    </source>
</reference>
<dbReference type="SMART" id="SM01130">
    <property type="entry name" value="DHDPS"/>
    <property type="match status" value="1"/>
</dbReference>
<dbReference type="InterPro" id="IPR013785">
    <property type="entry name" value="Aldolase_TIM"/>
</dbReference>
<dbReference type="InterPro" id="IPR002220">
    <property type="entry name" value="DapA-like"/>
</dbReference>